<name>A0ABT5ZWP2_9ACTN</name>
<dbReference type="EMBL" id="JARJBC010000034">
    <property type="protein sequence ID" value="MDF3294025.1"/>
    <property type="molecule type" value="Genomic_DNA"/>
</dbReference>
<protein>
    <recommendedName>
        <fullName evidence="3">Integrase</fullName>
    </recommendedName>
</protein>
<evidence type="ECO:0000313" key="1">
    <source>
        <dbReference type="EMBL" id="MDF3294025.1"/>
    </source>
</evidence>
<comment type="caution">
    <text evidence="1">The sequence shown here is derived from an EMBL/GenBank/DDBJ whole genome shotgun (WGS) entry which is preliminary data.</text>
</comment>
<evidence type="ECO:0008006" key="3">
    <source>
        <dbReference type="Google" id="ProtNLM"/>
    </source>
</evidence>
<sequence>MTASTPSATQPAPAFATASRNHYRAATLAAAKDLRISADHLAGLAAECGIKAILADFLGSRLNTRNRLENAEVATVKGTPGNRTRKPQEHGHLPELWEHLTAVAHRRRGGGSGALFTQLIWKNPFAGWDIGDRYCDGTTITDAALDRHLKAAYDLIAAHEQASILGTRSHA</sequence>
<organism evidence="1 2">
    <name type="scientific">Streptomyces silvisoli</name>
    <dbReference type="NCBI Taxonomy" id="3034235"/>
    <lineage>
        <taxon>Bacteria</taxon>
        <taxon>Bacillati</taxon>
        <taxon>Actinomycetota</taxon>
        <taxon>Actinomycetes</taxon>
        <taxon>Kitasatosporales</taxon>
        <taxon>Streptomycetaceae</taxon>
        <taxon>Streptomyces</taxon>
    </lineage>
</organism>
<proteinExistence type="predicted"/>
<dbReference type="RefSeq" id="WP_276096854.1">
    <property type="nucleotide sequence ID" value="NZ_JARJBC010000034.1"/>
</dbReference>
<reference evidence="1 2" key="1">
    <citation type="submission" date="2023-03" db="EMBL/GenBank/DDBJ databases">
        <title>Draft genome sequence of Streptomyces sp. RB6PN23 isolated from peat swamp forest in Thailand.</title>
        <authorList>
            <person name="Klaysubun C."/>
            <person name="Duangmal K."/>
        </authorList>
    </citation>
    <scope>NUCLEOTIDE SEQUENCE [LARGE SCALE GENOMIC DNA]</scope>
    <source>
        <strain evidence="1 2">RB6PN23</strain>
    </source>
</reference>
<dbReference type="Proteomes" id="UP001216579">
    <property type="component" value="Unassembled WGS sequence"/>
</dbReference>
<accession>A0ABT5ZWP2</accession>
<keyword evidence="2" id="KW-1185">Reference proteome</keyword>
<gene>
    <name evidence="1" type="ORF">P3G67_33415</name>
</gene>
<evidence type="ECO:0000313" key="2">
    <source>
        <dbReference type="Proteomes" id="UP001216579"/>
    </source>
</evidence>